<feature type="domain" description="HTH LytTR-type" evidence="5">
    <location>
        <begin position="131"/>
        <end position="229"/>
    </location>
</feature>
<keyword evidence="6" id="KW-0238">DNA-binding</keyword>
<keyword evidence="7" id="KW-1185">Reference proteome</keyword>
<comment type="function">
    <text evidence="2">May play the central regulatory role in sporulation. It may be an element of the effector pathway responsible for the activation of sporulation genes in response to nutritional stress. Spo0A may act in concert with spo0H (a sigma factor) to control the expression of some genes that are critical to the sporulation process.</text>
</comment>
<dbReference type="AlphaFoldDB" id="A0A371INW8"/>
<dbReference type="GO" id="GO:0003677">
    <property type="term" value="F:DNA binding"/>
    <property type="evidence" value="ECO:0007669"/>
    <property type="project" value="UniProtKB-KW"/>
</dbReference>
<dbReference type="PROSITE" id="PS50930">
    <property type="entry name" value="HTH_LYTTR"/>
    <property type="match status" value="1"/>
</dbReference>
<dbReference type="Pfam" id="PF04397">
    <property type="entry name" value="LytTR"/>
    <property type="match status" value="1"/>
</dbReference>
<proteinExistence type="predicted"/>
<sequence length="246" mass="28829">MKIAICDDEKEIRKEIKNYINSFDNSITVLEFESGNTLLEYEQEIDILFLDICMGELNGIQTAKKLRQRGNNAIIVFVTGIEDYVFQAFDVSAFNYLLKPIDNAKFFEVLNKAINKIKSFENELLKEQPSILIKIGTATQKIFLNEILFIEVFNRKIIIHKQNDEIEFYGKLKEFENALGKNFIRSHRSYIVNLMYVSVYSRDSVTLEDGTTILLAKQKYEEFVKKFMEYNKSLISKKKETYIDRT</sequence>
<evidence type="ECO:0000259" key="4">
    <source>
        <dbReference type="PROSITE" id="PS50110"/>
    </source>
</evidence>
<comment type="caution">
    <text evidence="6">The sequence shown here is derived from an EMBL/GenBank/DDBJ whole genome shotgun (WGS) entry which is preliminary data.</text>
</comment>
<evidence type="ECO:0000259" key="5">
    <source>
        <dbReference type="PROSITE" id="PS50930"/>
    </source>
</evidence>
<gene>
    <name evidence="6" type="ORF">BBG48_001940</name>
</gene>
<evidence type="ECO:0000256" key="3">
    <source>
        <dbReference type="PROSITE-ProRule" id="PRU00169"/>
    </source>
</evidence>
<dbReference type="GO" id="GO:0000156">
    <property type="term" value="F:phosphorelay response regulator activity"/>
    <property type="evidence" value="ECO:0007669"/>
    <property type="project" value="InterPro"/>
</dbReference>
<dbReference type="PROSITE" id="PS50110">
    <property type="entry name" value="RESPONSE_REGULATORY"/>
    <property type="match status" value="1"/>
</dbReference>
<name>A0A371INW8_9FIRM</name>
<reference evidence="6 7" key="1">
    <citation type="journal article" date="2016" name="Genome Announc.">
        <title>Draft Genome Sequence of Criibacterium bergeronii gen. nov., sp. nov., Strain CCRI-22567T, Isolated from a Vaginal Sample from a Woman with Bacterial Vaginosis.</title>
        <authorList>
            <person name="Maheux A.F."/>
            <person name="Berube E."/>
            <person name="Boudreau D.K."/>
            <person name="Raymond F."/>
            <person name="Corbeil J."/>
            <person name="Roy P.H."/>
            <person name="Boissinot M."/>
            <person name="Omar R.F."/>
        </authorList>
    </citation>
    <scope>NUCLEOTIDE SEQUENCE [LARGE SCALE GENOMIC DNA]</scope>
    <source>
        <strain evidence="6 7">CCRI-22567</strain>
    </source>
</reference>
<dbReference type="Gene3D" id="3.40.50.2300">
    <property type="match status" value="1"/>
</dbReference>
<dbReference type="STRING" id="1871336.BBG48_07480"/>
<accession>A0A371INW8</accession>
<organism evidence="6 7">
    <name type="scientific">Criibacterium bergeronii</name>
    <dbReference type="NCBI Taxonomy" id="1871336"/>
    <lineage>
        <taxon>Bacteria</taxon>
        <taxon>Bacillati</taxon>
        <taxon>Bacillota</taxon>
        <taxon>Clostridia</taxon>
        <taxon>Peptostreptococcales</taxon>
        <taxon>Filifactoraceae</taxon>
        <taxon>Criibacterium</taxon>
    </lineage>
</organism>
<protein>
    <recommendedName>
        <fullName evidence="1">Stage 0 sporulation protein A homolog</fullName>
    </recommendedName>
</protein>
<dbReference type="InterPro" id="IPR046947">
    <property type="entry name" value="LytR-like"/>
</dbReference>
<dbReference type="PANTHER" id="PTHR37299">
    <property type="entry name" value="TRANSCRIPTIONAL REGULATOR-RELATED"/>
    <property type="match status" value="1"/>
</dbReference>
<dbReference type="PANTHER" id="PTHR37299:SF1">
    <property type="entry name" value="STAGE 0 SPORULATION PROTEIN A HOMOLOG"/>
    <property type="match status" value="1"/>
</dbReference>
<dbReference type="Gene3D" id="2.40.50.1020">
    <property type="entry name" value="LytTr DNA-binding domain"/>
    <property type="match status" value="1"/>
</dbReference>
<evidence type="ECO:0000256" key="2">
    <source>
        <dbReference type="ARBA" id="ARBA00024867"/>
    </source>
</evidence>
<dbReference type="InterPro" id="IPR011006">
    <property type="entry name" value="CheY-like_superfamily"/>
</dbReference>
<dbReference type="InterPro" id="IPR001789">
    <property type="entry name" value="Sig_transdc_resp-reg_receiver"/>
</dbReference>
<dbReference type="RefSeq" id="WP_068914242.1">
    <property type="nucleotide sequence ID" value="NZ_MBEW02000002.1"/>
</dbReference>
<dbReference type="Proteomes" id="UP000093352">
    <property type="component" value="Unassembled WGS sequence"/>
</dbReference>
<evidence type="ECO:0000313" key="6">
    <source>
        <dbReference type="EMBL" id="RDY22130.1"/>
    </source>
</evidence>
<dbReference type="Pfam" id="PF00072">
    <property type="entry name" value="Response_reg"/>
    <property type="match status" value="1"/>
</dbReference>
<keyword evidence="3" id="KW-0597">Phosphoprotein</keyword>
<dbReference type="SMART" id="SM00448">
    <property type="entry name" value="REC"/>
    <property type="match status" value="1"/>
</dbReference>
<dbReference type="InterPro" id="IPR007492">
    <property type="entry name" value="LytTR_DNA-bd_dom"/>
</dbReference>
<feature type="domain" description="Response regulatory" evidence="4">
    <location>
        <begin position="2"/>
        <end position="114"/>
    </location>
</feature>
<dbReference type="SUPFAM" id="SSF52172">
    <property type="entry name" value="CheY-like"/>
    <property type="match status" value="1"/>
</dbReference>
<evidence type="ECO:0000313" key="7">
    <source>
        <dbReference type="Proteomes" id="UP000093352"/>
    </source>
</evidence>
<dbReference type="SMART" id="SM00850">
    <property type="entry name" value="LytTR"/>
    <property type="match status" value="1"/>
</dbReference>
<dbReference type="EMBL" id="MBEW02000002">
    <property type="protein sequence ID" value="RDY22130.1"/>
    <property type="molecule type" value="Genomic_DNA"/>
</dbReference>
<feature type="modified residue" description="4-aspartylphosphate" evidence="3">
    <location>
        <position position="51"/>
    </location>
</feature>
<evidence type="ECO:0000256" key="1">
    <source>
        <dbReference type="ARBA" id="ARBA00018672"/>
    </source>
</evidence>